<dbReference type="InterPro" id="IPR001996">
    <property type="entry name" value="PTS_IIB_1"/>
</dbReference>
<feature type="transmembrane region" description="Helical" evidence="12">
    <location>
        <begin position="105"/>
        <end position="131"/>
    </location>
</feature>
<dbReference type="SUPFAM" id="SSF51261">
    <property type="entry name" value="Duplicated hybrid motif"/>
    <property type="match status" value="1"/>
</dbReference>
<dbReference type="NCBIfam" id="TIGR00830">
    <property type="entry name" value="PTBA"/>
    <property type="match status" value="1"/>
</dbReference>
<dbReference type="PROSITE" id="PS51093">
    <property type="entry name" value="PTS_EIIA_TYPE_1"/>
    <property type="match status" value="1"/>
</dbReference>
<dbReference type="RefSeq" id="WP_174880547.1">
    <property type="nucleotide sequence ID" value="NZ_CADEPK010000206.1"/>
</dbReference>
<feature type="transmembrane region" description="Helical" evidence="12">
    <location>
        <begin position="174"/>
        <end position="192"/>
    </location>
</feature>
<dbReference type="PANTHER" id="PTHR30175">
    <property type="entry name" value="PHOSPHOTRANSFERASE SYSTEM TRANSPORT PROTEIN"/>
    <property type="match status" value="1"/>
</dbReference>
<evidence type="ECO:0000256" key="12">
    <source>
        <dbReference type="SAM" id="Phobius"/>
    </source>
</evidence>
<evidence type="ECO:0000256" key="10">
    <source>
        <dbReference type="ARBA" id="ARBA00023136"/>
    </source>
</evidence>
<keyword evidence="10 12" id="KW-0472">Membrane</keyword>
<feature type="transmembrane region" description="Helical" evidence="12">
    <location>
        <begin position="354"/>
        <end position="373"/>
    </location>
</feature>
<evidence type="ECO:0000256" key="8">
    <source>
        <dbReference type="ARBA" id="ARBA00022777"/>
    </source>
</evidence>
<dbReference type="InterPro" id="IPR003352">
    <property type="entry name" value="PTS_EIIC"/>
</dbReference>
<keyword evidence="7 12" id="KW-0812">Transmembrane</keyword>
<dbReference type="Pfam" id="PF02378">
    <property type="entry name" value="PTS_EIIC"/>
    <property type="match status" value="1"/>
</dbReference>
<dbReference type="PROSITE" id="PS51098">
    <property type="entry name" value="PTS_EIIB_TYPE_1"/>
    <property type="match status" value="1"/>
</dbReference>
<feature type="transmembrane region" description="Helical" evidence="12">
    <location>
        <begin position="284"/>
        <end position="307"/>
    </location>
</feature>
<feature type="transmembrane region" description="Helical" evidence="12">
    <location>
        <begin position="198"/>
        <end position="222"/>
    </location>
</feature>
<dbReference type="CDD" id="cd00212">
    <property type="entry name" value="PTS_IIB_glc"/>
    <property type="match status" value="1"/>
</dbReference>
<keyword evidence="3" id="KW-1003">Cell membrane</keyword>
<keyword evidence="8" id="KW-0418">Kinase</keyword>
<evidence type="ECO:0000256" key="5">
    <source>
        <dbReference type="ARBA" id="ARBA00022679"/>
    </source>
</evidence>
<comment type="subcellular location">
    <subcellularLocation>
        <location evidence="1">Cell membrane</location>
        <topology evidence="1">Multi-pass membrane protein</topology>
    </subcellularLocation>
</comment>
<organism evidence="16 17">
    <name type="scientific">Metabacillus niabensis</name>
    <dbReference type="NCBI Taxonomy" id="324854"/>
    <lineage>
        <taxon>Bacteria</taxon>
        <taxon>Bacillati</taxon>
        <taxon>Bacillota</taxon>
        <taxon>Bacilli</taxon>
        <taxon>Bacillales</taxon>
        <taxon>Bacillaceae</taxon>
        <taxon>Metabacillus</taxon>
    </lineage>
</organism>
<dbReference type="InterPro" id="IPR011297">
    <property type="entry name" value="PTS_IIABC_b_glu"/>
</dbReference>
<evidence type="ECO:0000256" key="4">
    <source>
        <dbReference type="ARBA" id="ARBA00022597"/>
    </source>
</evidence>
<feature type="transmembrane region" description="Helical" evidence="12">
    <location>
        <begin position="143"/>
        <end position="162"/>
    </location>
</feature>
<dbReference type="Pfam" id="PF00358">
    <property type="entry name" value="PTS_EIIA_1"/>
    <property type="match status" value="1"/>
</dbReference>
<feature type="domain" description="PTS EIIB type-1" evidence="14">
    <location>
        <begin position="4"/>
        <end position="86"/>
    </location>
</feature>
<sequence length="614" mass="66238">MDHSKLAKEILTLVGGEQNVTALVHCTTRLRFKLKNREKANKAMLKKLPNVIQVMEMAGQFQIVIGPDVNEVYREIMMATNLDDVKEEEAQDEDKESFFNRAIDVISSIFTPLLGAMAGVGILKGLLILAVDFGWIVKEEGTYQILHAAADSLFYFMPILLAITSARKFRTDPYISVVIAGALLYPDLIEIYNEGLDITFLGLPIFLTNYSTSVIPIIIAVYVMSKIQPIINKWFHSSIRTFFTPLFLIATMVPLTLLVFGPFGTIVSKWLGIGYSFLYEGSPFIAGAIVGFFWQILVIFGLHWGLVPIAVNNLSQFGLDTFAAMLTPAIFAQAGSTLGVWLKTRNKQVKAISGPATFAGVLGITEPAIYGITLRFKKPFIIGCIGGAVGGAIVGVSGAAANSVAVPGLTTLPVYFGQGFPLFIIAIIIAVCIAAIGTFLFGYRDEEEDDEIVPSSKAEHPAIEDSIIYSPLAGAVIPLEQVEDEVFSSGAIGGGVAIIPTEGKLFSPVNGVVTSIFPSNHAFGITSDAGIEILIHIGMNTVQLGGKDFDVQINKGDKITKGQLLATFDIMGIVHAGCSITTPIVITNSMEYLDVISIEAENVEVGERLITIVK</sequence>
<dbReference type="InterPro" id="IPR001127">
    <property type="entry name" value="PTS_EIIA_1_perm"/>
</dbReference>
<accession>A0ABT9Z218</accession>
<keyword evidence="9 12" id="KW-1133">Transmembrane helix</keyword>
<dbReference type="PANTHER" id="PTHR30175:SF1">
    <property type="entry name" value="PTS SYSTEM ARBUTIN-, CELLOBIOSE-, AND SALICIN-SPECIFIC EIIBC COMPONENT-RELATED"/>
    <property type="match status" value="1"/>
</dbReference>
<evidence type="ECO:0000256" key="3">
    <source>
        <dbReference type="ARBA" id="ARBA00022475"/>
    </source>
</evidence>
<dbReference type="Gene3D" id="3.30.1360.60">
    <property type="entry name" value="Glucose permease domain IIB"/>
    <property type="match status" value="1"/>
</dbReference>
<feature type="transmembrane region" description="Helical" evidence="12">
    <location>
        <begin position="319"/>
        <end position="342"/>
    </location>
</feature>
<dbReference type="InterPro" id="IPR013013">
    <property type="entry name" value="PTS_EIIC_1"/>
</dbReference>
<keyword evidence="17" id="KW-1185">Reference proteome</keyword>
<evidence type="ECO:0000259" key="14">
    <source>
        <dbReference type="PROSITE" id="PS51098"/>
    </source>
</evidence>
<evidence type="ECO:0000256" key="11">
    <source>
        <dbReference type="PROSITE-ProRule" id="PRU00421"/>
    </source>
</evidence>
<dbReference type="PROSITE" id="PS00371">
    <property type="entry name" value="PTS_EIIA_TYPE_1_HIS"/>
    <property type="match status" value="1"/>
</dbReference>
<evidence type="ECO:0000256" key="6">
    <source>
        <dbReference type="ARBA" id="ARBA00022683"/>
    </source>
</evidence>
<evidence type="ECO:0000256" key="7">
    <source>
        <dbReference type="ARBA" id="ARBA00022692"/>
    </source>
</evidence>
<evidence type="ECO:0000259" key="13">
    <source>
        <dbReference type="PROSITE" id="PS51093"/>
    </source>
</evidence>
<keyword evidence="2" id="KW-0813">Transport</keyword>
<name>A0ABT9Z218_9BACI</name>
<feature type="transmembrane region" description="Helical" evidence="12">
    <location>
        <begin position="242"/>
        <end position="264"/>
    </location>
</feature>
<feature type="active site" description="Phosphocysteine intermediate; for EIIB activity" evidence="11">
    <location>
        <position position="26"/>
    </location>
</feature>
<keyword evidence="4" id="KW-0762">Sugar transport</keyword>
<evidence type="ECO:0000313" key="16">
    <source>
        <dbReference type="EMBL" id="MDQ0226024.1"/>
    </source>
</evidence>
<dbReference type="NCBIfam" id="TIGR01995">
    <property type="entry name" value="PTS-II-ABC-beta"/>
    <property type="match status" value="1"/>
</dbReference>
<feature type="transmembrane region" description="Helical" evidence="12">
    <location>
        <begin position="420"/>
        <end position="443"/>
    </location>
</feature>
<dbReference type="Gene3D" id="2.70.70.10">
    <property type="entry name" value="Glucose Permease (Domain IIA)"/>
    <property type="match status" value="1"/>
</dbReference>
<evidence type="ECO:0000313" key="17">
    <source>
        <dbReference type="Proteomes" id="UP001232245"/>
    </source>
</evidence>
<feature type="domain" description="PTS EIIA type-1" evidence="13">
    <location>
        <begin position="484"/>
        <end position="588"/>
    </location>
</feature>
<keyword evidence="6" id="KW-0598">Phosphotransferase system</keyword>
<dbReference type="InterPro" id="IPR018113">
    <property type="entry name" value="PTrfase_EIIB_Cys"/>
</dbReference>
<evidence type="ECO:0000259" key="15">
    <source>
        <dbReference type="PROSITE" id="PS51103"/>
    </source>
</evidence>
<dbReference type="Pfam" id="PF00367">
    <property type="entry name" value="PTS_EIIB"/>
    <property type="match status" value="1"/>
</dbReference>
<dbReference type="PROSITE" id="PS01035">
    <property type="entry name" value="PTS_EIIB_TYPE_1_CYS"/>
    <property type="match status" value="1"/>
</dbReference>
<feature type="transmembrane region" description="Helical" evidence="12">
    <location>
        <begin position="380"/>
        <end position="400"/>
    </location>
</feature>
<feature type="domain" description="PTS EIIC type-1" evidence="15">
    <location>
        <begin position="104"/>
        <end position="457"/>
    </location>
</feature>
<keyword evidence="5" id="KW-0808">Transferase</keyword>
<reference evidence="16 17" key="1">
    <citation type="submission" date="2023-07" db="EMBL/GenBank/DDBJ databases">
        <title>Genomic Encyclopedia of Type Strains, Phase IV (KMG-IV): sequencing the most valuable type-strain genomes for metagenomic binning, comparative biology and taxonomic classification.</title>
        <authorList>
            <person name="Goeker M."/>
        </authorList>
    </citation>
    <scope>NUCLEOTIDE SEQUENCE [LARGE SCALE GENOMIC DNA]</scope>
    <source>
        <strain evidence="16 17">DSM 17723</strain>
    </source>
</reference>
<dbReference type="PROSITE" id="PS51103">
    <property type="entry name" value="PTS_EIIC_TYPE_1"/>
    <property type="match status" value="1"/>
</dbReference>
<gene>
    <name evidence="16" type="ORF">J2S02_002368</name>
</gene>
<comment type="caution">
    <text evidence="16">The sequence shown here is derived from an EMBL/GenBank/DDBJ whole genome shotgun (WGS) entry which is preliminary data.</text>
</comment>
<evidence type="ECO:0000256" key="1">
    <source>
        <dbReference type="ARBA" id="ARBA00004651"/>
    </source>
</evidence>
<dbReference type="InterPro" id="IPR036878">
    <property type="entry name" value="Glu_permease_IIB"/>
</dbReference>
<proteinExistence type="predicted"/>
<dbReference type="Proteomes" id="UP001232245">
    <property type="component" value="Unassembled WGS sequence"/>
</dbReference>
<dbReference type="SUPFAM" id="SSF55604">
    <property type="entry name" value="Glucose permease domain IIB"/>
    <property type="match status" value="1"/>
</dbReference>
<dbReference type="EMBL" id="JAUSTZ010000003">
    <property type="protein sequence ID" value="MDQ0226024.1"/>
    <property type="molecule type" value="Genomic_DNA"/>
</dbReference>
<dbReference type="InterPro" id="IPR050558">
    <property type="entry name" value="PTS_Sugar-Specific_Components"/>
</dbReference>
<evidence type="ECO:0000256" key="2">
    <source>
        <dbReference type="ARBA" id="ARBA00022448"/>
    </source>
</evidence>
<evidence type="ECO:0000256" key="9">
    <source>
        <dbReference type="ARBA" id="ARBA00022989"/>
    </source>
</evidence>
<dbReference type="InterPro" id="IPR011055">
    <property type="entry name" value="Dup_hybrid_motif"/>
</dbReference>
<protein>
    <submittedName>
        <fullName evidence="16">PTS system beta-glucosides-specific IIC component</fullName>
    </submittedName>
</protein>